<feature type="domain" description="CBS" evidence="10">
    <location>
        <begin position="276"/>
        <end position="333"/>
    </location>
</feature>
<evidence type="ECO:0000259" key="11">
    <source>
        <dbReference type="PROSITE" id="PS51846"/>
    </source>
</evidence>
<organism evidence="12 13">
    <name type="scientific">Alistipes timonensis JC136</name>
    <dbReference type="NCBI Taxonomy" id="1033731"/>
    <lineage>
        <taxon>Bacteria</taxon>
        <taxon>Pseudomonadati</taxon>
        <taxon>Bacteroidota</taxon>
        <taxon>Bacteroidia</taxon>
        <taxon>Bacteroidales</taxon>
        <taxon>Rikenellaceae</taxon>
        <taxon>Alistipes</taxon>
    </lineage>
</organism>
<dbReference type="Gene3D" id="3.10.580.10">
    <property type="entry name" value="CBS-domain"/>
    <property type="match status" value="1"/>
</dbReference>
<evidence type="ECO:0000313" key="13">
    <source>
        <dbReference type="Proteomes" id="UP000183253"/>
    </source>
</evidence>
<dbReference type="CDD" id="cd04590">
    <property type="entry name" value="CBS_pair_CorC_HlyC_assoc"/>
    <property type="match status" value="1"/>
</dbReference>
<evidence type="ECO:0000256" key="7">
    <source>
        <dbReference type="PROSITE-ProRule" id="PRU00703"/>
    </source>
</evidence>
<dbReference type="STRING" id="1033731.SAMN05444145_102288"/>
<dbReference type="InterPro" id="IPR016169">
    <property type="entry name" value="FAD-bd_PCMH_sub2"/>
</dbReference>
<dbReference type="EMBL" id="FNRI01000002">
    <property type="protein sequence ID" value="SEA25474.1"/>
    <property type="molecule type" value="Genomic_DNA"/>
</dbReference>
<dbReference type="InterPro" id="IPR005170">
    <property type="entry name" value="Transptr-assoc_dom"/>
</dbReference>
<evidence type="ECO:0000256" key="2">
    <source>
        <dbReference type="ARBA" id="ARBA00022692"/>
    </source>
</evidence>
<feature type="transmembrane region" description="Helical" evidence="9">
    <location>
        <begin position="128"/>
        <end position="147"/>
    </location>
</feature>
<dbReference type="GO" id="GO:0050660">
    <property type="term" value="F:flavin adenine dinucleotide binding"/>
    <property type="evidence" value="ECO:0007669"/>
    <property type="project" value="InterPro"/>
</dbReference>
<dbReference type="AlphaFoldDB" id="A0A1H3ZQD9"/>
<reference evidence="12 13" key="1">
    <citation type="submission" date="2016-10" db="EMBL/GenBank/DDBJ databases">
        <authorList>
            <person name="de Groot N.N."/>
        </authorList>
    </citation>
    <scope>NUCLEOTIDE SEQUENCE [LARGE SCALE GENOMIC DNA]</scope>
    <source>
        <strain evidence="12 13">DSM 25383</strain>
    </source>
</reference>
<dbReference type="SUPFAM" id="SSF56176">
    <property type="entry name" value="FAD-binding/transporter-associated domain-like"/>
    <property type="match status" value="1"/>
</dbReference>
<evidence type="ECO:0000256" key="1">
    <source>
        <dbReference type="ARBA" id="ARBA00004141"/>
    </source>
</evidence>
<dbReference type="InterPro" id="IPR046342">
    <property type="entry name" value="CBS_dom_sf"/>
</dbReference>
<keyword evidence="6 8" id="KW-0472">Membrane</keyword>
<dbReference type="GO" id="GO:0005886">
    <property type="term" value="C:plasma membrane"/>
    <property type="evidence" value="ECO:0007669"/>
    <property type="project" value="TreeGrafter"/>
</dbReference>
<sequence length="420" mass="47589">MLSTVILIVVMLMLSAFFSGMEIAFTSKNRLKLEIDRKQSRLFDRIAAVFARHPGQYITTILVGNNIALVVYSLAMSLLLRTIYGALGWDQLAQSGSVVADTAISTVIIIFCAEFLPKSVFRNNPNFYYRALAPVIYFFYILLYPIARFTTLLSHGILRLMGRRVEEKDITPSFDREDLAALLDTNNSESHSEPDNELKLFQNALDFADLRVRDCMVPRVDIEAVDVDGTSIEQLTARFVDSKYSRIFVWRKSVDNIVGYVNSKSLFTRPAQIADVMMEVNFVPETMPLQSMLENFIKHRSNIAVVIDEFGGTAGVISLEDVLEQIFGEIEDEHDIPDLTEKQVGPDEYVLSCRLEVKYLNEKYNLGIEESKEYDTLAGLIIFNYEGIPTAGETVFIGGLQLRILRTTRSRIELARVKKL</sequence>
<dbReference type="InterPro" id="IPR002550">
    <property type="entry name" value="CNNM"/>
</dbReference>
<protein>
    <submittedName>
        <fullName evidence="12">Hemolysin, contains CBS domains</fullName>
    </submittedName>
</protein>
<feature type="transmembrane region" description="Helical" evidence="9">
    <location>
        <begin position="62"/>
        <end position="84"/>
    </location>
</feature>
<dbReference type="Proteomes" id="UP000183253">
    <property type="component" value="Unassembled WGS sequence"/>
</dbReference>
<dbReference type="SMART" id="SM01091">
    <property type="entry name" value="CorC_HlyC"/>
    <property type="match status" value="1"/>
</dbReference>
<dbReference type="Pfam" id="PF03471">
    <property type="entry name" value="CorC_HlyC"/>
    <property type="match status" value="1"/>
</dbReference>
<dbReference type="InterPro" id="IPR044751">
    <property type="entry name" value="Ion_transp-like_CBS"/>
</dbReference>
<feature type="transmembrane region" description="Helical" evidence="9">
    <location>
        <begin position="96"/>
        <end position="116"/>
    </location>
</feature>
<dbReference type="Pfam" id="PF01595">
    <property type="entry name" value="CNNM"/>
    <property type="match status" value="1"/>
</dbReference>
<name>A0A1H3ZQD9_9BACT</name>
<evidence type="ECO:0000256" key="9">
    <source>
        <dbReference type="SAM" id="Phobius"/>
    </source>
</evidence>
<evidence type="ECO:0000259" key="10">
    <source>
        <dbReference type="PROSITE" id="PS51371"/>
    </source>
</evidence>
<keyword evidence="3" id="KW-0677">Repeat</keyword>
<dbReference type="InterPro" id="IPR036318">
    <property type="entry name" value="FAD-bd_PCMH-like_sf"/>
</dbReference>
<dbReference type="RefSeq" id="WP_010263123.1">
    <property type="nucleotide sequence ID" value="NZ_CAEG01000012.1"/>
</dbReference>
<evidence type="ECO:0000256" key="8">
    <source>
        <dbReference type="PROSITE-ProRule" id="PRU01193"/>
    </source>
</evidence>
<dbReference type="InterPro" id="IPR000644">
    <property type="entry name" value="CBS_dom"/>
</dbReference>
<evidence type="ECO:0000256" key="4">
    <source>
        <dbReference type="ARBA" id="ARBA00022989"/>
    </source>
</evidence>
<feature type="transmembrane region" description="Helical" evidence="9">
    <location>
        <begin position="6"/>
        <end position="25"/>
    </location>
</feature>
<dbReference type="Gene3D" id="3.30.465.10">
    <property type="match status" value="1"/>
</dbReference>
<dbReference type="PROSITE" id="PS51371">
    <property type="entry name" value="CBS"/>
    <property type="match status" value="1"/>
</dbReference>
<keyword evidence="5 7" id="KW-0129">CBS domain</keyword>
<keyword evidence="13" id="KW-1185">Reference proteome</keyword>
<keyword evidence="2 8" id="KW-0812">Transmembrane</keyword>
<evidence type="ECO:0000256" key="3">
    <source>
        <dbReference type="ARBA" id="ARBA00022737"/>
    </source>
</evidence>
<keyword evidence="4 8" id="KW-1133">Transmembrane helix</keyword>
<dbReference type="PROSITE" id="PS51846">
    <property type="entry name" value="CNNM"/>
    <property type="match status" value="1"/>
</dbReference>
<dbReference type="SUPFAM" id="SSF54631">
    <property type="entry name" value="CBS-domain pair"/>
    <property type="match status" value="1"/>
</dbReference>
<feature type="domain" description="CNNM transmembrane" evidence="11">
    <location>
        <begin position="1"/>
        <end position="198"/>
    </location>
</feature>
<dbReference type="PANTHER" id="PTHR22777">
    <property type="entry name" value="HEMOLYSIN-RELATED"/>
    <property type="match status" value="1"/>
</dbReference>
<dbReference type="PANTHER" id="PTHR22777:SF17">
    <property type="entry name" value="UPF0053 PROTEIN SLL0260"/>
    <property type="match status" value="1"/>
</dbReference>
<evidence type="ECO:0000256" key="5">
    <source>
        <dbReference type="ARBA" id="ARBA00023122"/>
    </source>
</evidence>
<gene>
    <name evidence="12" type="ORF">SAMN05444145_102288</name>
</gene>
<dbReference type="Pfam" id="PF00571">
    <property type="entry name" value="CBS"/>
    <property type="match status" value="1"/>
</dbReference>
<evidence type="ECO:0000313" key="12">
    <source>
        <dbReference type="EMBL" id="SEA25474.1"/>
    </source>
</evidence>
<comment type="subcellular location">
    <subcellularLocation>
        <location evidence="1">Membrane</location>
        <topology evidence="1">Multi-pass membrane protein</topology>
    </subcellularLocation>
</comment>
<evidence type="ECO:0000256" key="6">
    <source>
        <dbReference type="ARBA" id="ARBA00023136"/>
    </source>
</evidence>
<dbReference type="OrthoDB" id="9798188at2"/>
<accession>A0A1H3ZQD9</accession>
<proteinExistence type="predicted"/>